<organism evidence="1">
    <name type="scientific">hydrothermal vent metagenome</name>
    <dbReference type="NCBI Taxonomy" id="652676"/>
    <lineage>
        <taxon>unclassified sequences</taxon>
        <taxon>metagenomes</taxon>
        <taxon>ecological metagenomes</taxon>
    </lineage>
</organism>
<dbReference type="EMBL" id="UOFA01000060">
    <property type="protein sequence ID" value="VAW44016.1"/>
    <property type="molecule type" value="Genomic_DNA"/>
</dbReference>
<protein>
    <submittedName>
        <fullName evidence="1">Uncharacterized protein</fullName>
    </submittedName>
</protein>
<name>A0A3B0WHP4_9ZZZZ</name>
<proteinExistence type="predicted"/>
<evidence type="ECO:0000313" key="1">
    <source>
        <dbReference type="EMBL" id="VAW44016.1"/>
    </source>
</evidence>
<feature type="non-terminal residue" evidence="1">
    <location>
        <position position="84"/>
    </location>
</feature>
<dbReference type="AlphaFoldDB" id="A0A3B0WHP4"/>
<accession>A0A3B0WHP4</accession>
<gene>
    <name evidence="1" type="ORF">MNBD_GAMMA02-1642</name>
</gene>
<sequence>MKNSIKLITMTTGLLIGLHAQALTPVPNSEKPVEKVFINANIHVGNGQVLNNAQFAIVEGVIKRAGYYKMAYTGDEIDLKGQHI</sequence>
<reference evidence="1" key="1">
    <citation type="submission" date="2018-06" db="EMBL/GenBank/DDBJ databases">
        <authorList>
            <person name="Zhirakovskaya E."/>
        </authorList>
    </citation>
    <scope>NUCLEOTIDE SEQUENCE</scope>
</reference>